<sequence>MHLFQEQAVQDFDTALAQIPIIDLSCYLDGKPEALEALAAEIKHACQTIGFFYVQNHGIPQDLIDNTFVQSARFHALPLESKMALSLDENNIGYMPMNASKQAHSTVHKATTPNQNESFFITHDRSPDHPDVLAGTPLRGHNYWPDGLPGFREGIMRYFAALNALGQCLVRPFSVALGMSADFLDGYFTEENNATLRMLHYPPTEIGDNDFGTAPHTDNSFMTILARVDVPGLAIRLPSGEWLPPPLIPGTFLVNIGNILRRMSNDRFLSTPHGVIVEGKDDRYSLAYFHSPNPYRMIEVAPSGIDDEHPPKYEPRLYADLMKEFYAANYFHQKDHGAIEMKNQYD</sequence>
<dbReference type="InterPro" id="IPR044861">
    <property type="entry name" value="IPNS-like_FE2OG_OXY"/>
</dbReference>
<dbReference type="AlphaFoldDB" id="A0A382D1C4"/>
<dbReference type="InterPro" id="IPR026992">
    <property type="entry name" value="DIOX_N"/>
</dbReference>
<dbReference type="InterPro" id="IPR005123">
    <property type="entry name" value="Oxoglu/Fe-dep_dioxygenase_dom"/>
</dbReference>
<proteinExistence type="predicted"/>
<feature type="domain" description="Fe2OG dioxygenase" evidence="1">
    <location>
        <begin position="191"/>
        <end position="292"/>
    </location>
</feature>
<dbReference type="SUPFAM" id="SSF51197">
    <property type="entry name" value="Clavaminate synthase-like"/>
    <property type="match status" value="1"/>
</dbReference>
<organism evidence="2">
    <name type="scientific">marine metagenome</name>
    <dbReference type="NCBI Taxonomy" id="408172"/>
    <lineage>
        <taxon>unclassified sequences</taxon>
        <taxon>metagenomes</taxon>
        <taxon>ecological metagenomes</taxon>
    </lineage>
</organism>
<protein>
    <recommendedName>
        <fullName evidence="1">Fe2OG dioxygenase domain-containing protein</fullName>
    </recommendedName>
</protein>
<dbReference type="EMBL" id="UINC01037113">
    <property type="protein sequence ID" value="SVB32115.1"/>
    <property type="molecule type" value="Genomic_DNA"/>
</dbReference>
<dbReference type="Pfam" id="PF03171">
    <property type="entry name" value="2OG-FeII_Oxy"/>
    <property type="match status" value="1"/>
</dbReference>
<dbReference type="PRINTS" id="PR00682">
    <property type="entry name" value="IPNSYNTHASE"/>
</dbReference>
<evidence type="ECO:0000259" key="1">
    <source>
        <dbReference type="PROSITE" id="PS51471"/>
    </source>
</evidence>
<dbReference type="PANTHER" id="PTHR47990">
    <property type="entry name" value="2-OXOGLUTARATE (2OG) AND FE(II)-DEPENDENT OXYGENASE SUPERFAMILY PROTEIN-RELATED"/>
    <property type="match status" value="1"/>
</dbReference>
<dbReference type="InterPro" id="IPR050231">
    <property type="entry name" value="Iron_ascorbate_oxido_reductase"/>
</dbReference>
<accession>A0A382D1C4</accession>
<name>A0A382D1C4_9ZZZZ</name>
<dbReference type="PROSITE" id="PS51471">
    <property type="entry name" value="FE2OG_OXY"/>
    <property type="match status" value="1"/>
</dbReference>
<gene>
    <name evidence="2" type="ORF">METZ01_LOCUS184969</name>
</gene>
<dbReference type="InterPro" id="IPR027443">
    <property type="entry name" value="IPNS-like_sf"/>
</dbReference>
<dbReference type="Gene3D" id="2.60.120.330">
    <property type="entry name" value="B-lactam Antibiotic, Isopenicillin N Synthase, Chain"/>
    <property type="match status" value="1"/>
</dbReference>
<dbReference type="Pfam" id="PF14226">
    <property type="entry name" value="DIOX_N"/>
    <property type="match status" value="1"/>
</dbReference>
<evidence type="ECO:0000313" key="2">
    <source>
        <dbReference type="EMBL" id="SVB32115.1"/>
    </source>
</evidence>
<reference evidence="2" key="1">
    <citation type="submission" date="2018-05" db="EMBL/GenBank/DDBJ databases">
        <authorList>
            <person name="Lanie J.A."/>
            <person name="Ng W.-L."/>
            <person name="Kazmierczak K.M."/>
            <person name="Andrzejewski T.M."/>
            <person name="Davidsen T.M."/>
            <person name="Wayne K.J."/>
            <person name="Tettelin H."/>
            <person name="Glass J.I."/>
            <person name="Rusch D."/>
            <person name="Podicherti R."/>
            <person name="Tsui H.-C.T."/>
            <person name="Winkler M.E."/>
        </authorList>
    </citation>
    <scope>NUCLEOTIDE SEQUENCE</scope>
</reference>